<evidence type="ECO:0000313" key="2">
    <source>
        <dbReference type="Proteomes" id="UP001595632"/>
    </source>
</evidence>
<dbReference type="Proteomes" id="UP001595632">
    <property type="component" value="Unassembled WGS sequence"/>
</dbReference>
<proteinExistence type="predicted"/>
<sequence>MARDIQIGALWTGGTLGFVQLLGLRSFLDAGQHVKLFSYSPVEGAPDGIEIADANDVLPLDAGTGTNDTASAARQIDRFRYHLLAQHDDVVWADPDIYCVQPFTTGPGHLHGWQSERYVGTGVLGLPPDSETLRLLIDFTSDAQAIPPWLSPEERQALEDEAPVDGRDQARDIWGAPALTWFLRQTGEIRYTLPRAALYPVAKADAGVLLRPDGSADGVITPQTLAIPLYADRIQTRLQRTKGGVPDPKSLVGRLLARHGIDPADAPLPGVSEATAPAAPVAEPLDPGDRHGRGVLNLTDLADAAGSDRGSRKHRFTELYQMLFHPMRDRPLHVALLGLDGGLGVQDPDAAPVVAEAMLKMWLAYFPNARFTAFDMAEEAPFDDPRVAYITTDFEDPTTLTAALDGAPEVIIDDATHASRHQQSAFVDLFPRLASGGLYIIEDLRFQPTPLEGQGSVKTAALFQGYQETGVFEHPDAATCTALNAMRVDFSGCFLFPAQYIKHRRDQLLVVHKR</sequence>
<keyword evidence="2" id="KW-1185">Reference proteome</keyword>
<accession>A0ABV7GTB1</accession>
<protein>
    <recommendedName>
        <fullName evidence="3">Methyltransferase family protein</fullName>
    </recommendedName>
</protein>
<comment type="caution">
    <text evidence="1">The sequence shown here is derived from an EMBL/GenBank/DDBJ whole genome shotgun (WGS) entry which is preliminary data.</text>
</comment>
<dbReference type="EMBL" id="JBHRTB010000010">
    <property type="protein sequence ID" value="MFC3143586.1"/>
    <property type="molecule type" value="Genomic_DNA"/>
</dbReference>
<reference evidence="2" key="1">
    <citation type="journal article" date="2019" name="Int. J. Syst. Evol. Microbiol.">
        <title>The Global Catalogue of Microorganisms (GCM) 10K type strain sequencing project: providing services to taxonomists for standard genome sequencing and annotation.</title>
        <authorList>
            <consortium name="The Broad Institute Genomics Platform"/>
            <consortium name="The Broad Institute Genome Sequencing Center for Infectious Disease"/>
            <person name="Wu L."/>
            <person name="Ma J."/>
        </authorList>
    </citation>
    <scope>NUCLEOTIDE SEQUENCE [LARGE SCALE GENOMIC DNA]</scope>
    <source>
        <strain evidence="2">KCTC 52366</strain>
    </source>
</reference>
<name>A0ABV7GTB1_9RHOB</name>
<dbReference type="InterPro" id="IPR029063">
    <property type="entry name" value="SAM-dependent_MTases_sf"/>
</dbReference>
<gene>
    <name evidence="1" type="ORF">ACFOGP_12765</name>
</gene>
<evidence type="ECO:0008006" key="3">
    <source>
        <dbReference type="Google" id="ProtNLM"/>
    </source>
</evidence>
<organism evidence="1 2">
    <name type="scientific">Psychromarinibacter halotolerans</name>
    <dbReference type="NCBI Taxonomy" id="1775175"/>
    <lineage>
        <taxon>Bacteria</taxon>
        <taxon>Pseudomonadati</taxon>
        <taxon>Pseudomonadota</taxon>
        <taxon>Alphaproteobacteria</taxon>
        <taxon>Rhodobacterales</taxon>
        <taxon>Paracoccaceae</taxon>
        <taxon>Psychromarinibacter</taxon>
    </lineage>
</organism>
<dbReference type="SUPFAM" id="SSF53335">
    <property type="entry name" value="S-adenosyl-L-methionine-dependent methyltransferases"/>
    <property type="match status" value="1"/>
</dbReference>
<dbReference type="RefSeq" id="WP_275630870.1">
    <property type="nucleotide sequence ID" value="NZ_JARGYD010000001.1"/>
</dbReference>
<dbReference type="Gene3D" id="3.40.50.150">
    <property type="entry name" value="Vaccinia Virus protein VP39"/>
    <property type="match status" value="1"/>
</dbReference>
<evidence type="ECO:0000313" key="1">
    <source>
        <dbReference type="EMBL" id="MFC3143586.1"/>
    </source>
</evidence>